<accession>A0A7E4VQW1</accession>
<dbReference type="InterPro" id="IPR019428">
    <property type="entry name" value="7TM_GPCR_serpentine_rcpt_Str"/>
</dbReference>
<keyword evidence="1" id="KW-0472">Membrane</keyword>
<keyword evidence="1" id="KW-1133">Transmembrane helix</keyword>
<evidence type="ECO:0000313" key="2">
    <source>
        <dbReference type="Proteomes" id="UP000492821"/>
    </source>
</evidence>
<dbReference type="Pfam" id="PF10326">
    <property type="entry name" value="7TM_GPCR_Str"/>
    <property type="match status" value="1"/>
</dbReference>
<keyword evidence="1" id="KW-0812">Transmembrane</keyword>
<protein>
    <submittedName>
        <fullName evidence="3">G protein-coupled receptor</fullName>
    </submittedName>
</protein>
<feature type="transmembrane region" description="Helical" evidence="1">
    <location>
        <begin position="90"/>
        <end position="112"/>
    </location>
</feature>
<feature type="transmembrane region" description="Helical" evidence="1">
    <location>
        <begin position="7"/>
        <end position="30"/>
    </location>
</feature>
<dbReference type="WBParaSite" id="Pan_g23070.t1">
    <property type="protein sequence ID" value="Pan_g23070.t1"/>
    <property type="gene ID" value="Pan_g23070"/>
</dbReference>
<keyword evidence="2" id="KW-1185">Reference proteome</keyword>
<reference evidence="3" key="2">
    <citation type="submission" date="2020-10" db="UniProtKB">
        <authorList>
            <consortium name="WormBaseParasite"/>
        </authorList>
    </citation>
    <scope>IDENTIFICATION</scope>
</reference>
<sequence length="145" mass="16740">MLDFLDILYWVHIVSTVFGVFFNGVLLYLIKNHTRPEMRKYRRILYQNCLLEVLYAVVSGISQTKVETFGEVNLITPSGVPSATRSEANIITAIWVFSLYAVIFFVPVQFFYRYLIIVREVVITRKLYAVMLIPITKATISPVSH</sequence>
<organism evidence="2 3">
    <name type="scientific">Panagrellus redivivus</name>
    <name type="common">Microworm</name>
    <dbReference type="NCBI Taxonomy" id="6233"/>
    <lineage>
        <taxon>Eukaryota</taxon>
        <taxon>Metazoa</taxon>
        <taxon>Ecdysozoa</taxon>
        <taxon>Nematoda</taxon>
        <taxon>Chromadorea</taxon>
        <taxon>Rhabditida</taxon>
        <taxon>Tylenchina</taxon>
        <taxon>Panagrolaimomorpha</taxon>
        <taxon>Panagrolaimoidea</taxon>
        <taxon>Panagrolaimidae</taxon>
        <taxon>Panagrellus</taxon>
    </lineage>
</organism>
<dbReference type="AlphaFoldDB" id="A0A7E4VQW1"/>
<reference evidence="2" key="1">
    <citation type="journal article" date="2013" name="Genetics">
        <title>The draft genome and transcriptome of Panagrellus redivivus are shaped by the harsh demands of a free-living lifestyle.</title>
        <authorList>
            <person name="Srinivasan J."/>
            <person name="Dillman A.R."/>
            <person name="Macchietto M.G."/>
            <person name="Heikkinen L."/>
            <person name="Lakso M."/>
            <person name="Fracchia K.M."/>
            <person name="Antoshechkin I."/>
            <person name="Mortazavi A."/>
            <person name="Wong G."/>
            <person name="Sternberg P.W."/>
        </authorList>
    </citation>
    <scope>NUCLEOTIDE SEQUENCE [LARGE SCALE GENOMIC DNA]</scope>
    <source>
        <strain evidence="2">MT8872</strain>
    </source>
</reference>
<evidence type="ECO:0000313" key="3">
    <source>
        <dbReference type="WBParaSite" id="Pan_g23070.t1"/>
    </source>
</evidence>
<evidence type="ECO:0000256" key="1">
    <source>
        <dbReference type="SAM" id="Phobius"/>
    </source>
</evidence>
<dbReference type="Proteomes" id="UP000492821">
    <property type="component" value="Unassembled WGS sequence"/>
</dbReference>
<name>A0A7E4VQW1_PANRE</name>
<proteinExistence type="predicted"/>